<dbReference type="RefSeq" id="WP_058299653.1">
    <property type="nucleotide sequence ID" value="NZ_FMAU01000005.1"/>
</dbReference>
<sequence length="232" mass="26146">MNILTINNLTFSFPKSRNPVIEEFSFSMNEGEIVGILGESGSGKSTLLRLISGLEIPRGGTIEIAGREVAGEKTFVQPENRGVGMVFQDYALFPHMSVRDNLLFGLSRLPRKERNPRVREMLELIQMTEFEKRYPHQLSGGQQQRIALARALAPKPELLLMDEPFSNLDASLKGAIRDELRTILKKANMTCIMVSHDKEDVQAICDRSLVFGKKDDPLQQTPGNDWELTFLK</sequence>
<feature type="domain" description="ABC transporter" evidence="11">
    <location>
        <begin position="4"/>
        <end position="231"/>
    </location>
</feature>
<keyword evidence="2" id="KW-1003">Cell membrane</keyword>
<keyword evidence="7" id="KW-1278">Translocase</keyword>
<organism evidence="12 13">
    <name type="scientific">[Bacillus] enclensis</name>
    <dbReference type="NCBI Taxonomy" id="1402860"/>
    <lineage>
        <taxon>Bacteria</taxon>
        <taxon>Bacillati</taxon>
        <taxon>Bacillota</taxon>
        <taxon>Bacilli</taxon>
        <taxon>Bacillales</taxon>
        <taxon>Bacillaceae</taxon>
        <taxon>Rossellomorea</taxon>
    </lineage>
</organism>
<dbReference type="GO" id="GO:0016020">
    <property type="term" value="C:membrane"/>
    <property type="evidence" value="ECO:0007669"/>
    <property type="project" value="InterPro"/>
</dbReference>
<dbReference type="GO" id="GO:0016887">
    <property type="term" value="F:ATP hydrolysis activity"/>
    <property type="evidence" value="ECO:0007669"/>
    <property type="project" value="InterPro"/>
</dbReference>
<dbReference type="PROSITE" id="PS00211">
    <property type="entry name" value="ABC_TRANSPORTER_1"/>
    <property type="match status" value="1"/>
</dbReference>
<evidence type="ECO:0000313" key="12">
    <source>
        <dbReference type="EMBL" id="SCC29138.1"/>
    </source>
</evidence>
<evidence type="ECO:0000313" key="13">
    <source>
        <dbReference type="Proteomes" id="UP000181997"/>
    </source>
</evidence>
<dbReference type="PANTHER" id="PTHR42781">
    <property type="entry name" value="SPERMIDINE/PUTRESCINE IMPORT ATP-BINDING PROTEIN POTA"/>
    <property type="match status" value="1"/>
</dbReference>
<dbReference type="GO" id="GO:0005524">
    <property type="term" value="F:ATP binding"/>
    <property type="evidence" value="ECO:0007669"/>
    <property type="project" value="UniProtKB-KW"/>
</dbReference>
<evidence type="ECO:0000256" key="5">
    <source>
        <dbReference type="ARBA" id="ARBA00022741"/>
    </source>
</evidence>
<keyword evidence="9" id="KW-0406">Ion transport</keyword>
<dbReference type="GO" id="GO:0015408">
    <property type="term" value="F:ABC-type ferric iron transporter activity"/>
    <property type="evidence" value="ECO:0007669"/>
    <property type="project" value="InterPro"/>
</dbReference>
<evidence type="ECO:0000256" key="9">
    <source>
        <dbReference type="ARBA" id="ARBA00023065"/>
    </source>
</evidence>
<keyword evidence="13" id="KW-1185">Reference proteome</keyword>
<proteinExistence type="predicted"/>
<evidence type="ECO:0000256" key="10">
    <source>
        <dbReference type="ARBA" id="ARBA00023136"/>
    </source>
</evidence>
<keyword evidence="1" id="KW-0813">Transport</keyword>
<dbReference type="SUPFAM" id="SSF52540">
    <property type="entry name" value="P-loop containing nucleoside triphosphate hydrolases"/>
    <property type="match status" value="1"/>
</dbReference>
<dbReference type="EMBL" id="FMAU01000005">
    <property type="protein sequence ID" value="SCC29138.1"/>
    <property type="molecule type" value="Genomic_DNA"/>
</dbReference>
<evidence type="ECO:0000256" key="8">
    <source>
        <dbReference type="ARBA" id="ARBA00023004"/>
    </source>
</evidence>
<dbReference type="InterPro" id="IPR003439">
    <property type="entry name" value="ABC_transporter-like_ATP-bd"/>
</dbReference>
<evidence type="ECO:0000256" key="1">
    <source>
        <dbReference type="ARBA" id="ARBA00022448"/>
    </source>
</evidence>
<name>A0A0V8HBP9_9BACI</name>
<evidence type="ECO:0000256" key="4">
    <source>
        <dbReference type="ARBA" id="ARBA00022519"/>
    </source>
</evidence>
<reference evidence="13" key="1">
    <citation type="submission" date="2016-08" db="EMBL/GenBank/DDBJ databases">
        <authorList>
            <person name="Varghese N."/>
            <person name="Submissions Spin"/>
        </authorList>
    </citation>
    <scope>NUCLEOTIDE SEQUENCE [LARGE SCALE GENOMIC DNA]</scope>
    <source>
        <strain evidence="13">SGD-1123</strain>
    </source>
</reference>
<dbReference type="Pfam" id="PF00005">
    <property type="entry name" value="ABC_tran"/>
    <property type="match status" value="1"/>
</dbReference>
<dbReference type="InterPro" id="IPR003593">
    <property type="entry name" value="AAA+_ATPase"/>
</dbReference>
<dbReference type="PANTHER" id="PTHR42781:SF5">
    <property type="entry name" value="PUTRESCINE TRANSPORT ATP-BINDING PROTEIN POTG"/>
    <property type="match status" value="1"/>
</dbReference>
<keyword evidence="6 12" id="KW-0067">ATP-binding</keyword>
<evidence type="ECO:0000259" key="11">
    <source>
        <dbReference type="PROSITE" id="PS50893"/>
    </source>
</evidence>
<evidence type="ECO:0000256" key="6">
    <source>
        <dbReference type="ARBA" id="ARBA00022840"/>
    </source>
</evidence>
<evidence type="ECO:0000256" key="2">
    <source>
        <dbReference type="ARBA" id="ARBA00022475"/>
    </source>
</evidence>
<dbReference type="InterPro" id="IPR050093">
    <property type="entry name" value="ABC_SmlMolc_Importer"/>
</dbReference>
<evidence type="ECO:0000256" key="7">
    <source>
        <dbReference type="ARBA" id="ARBA00022967"/>
    </source>
</evidence>
<dbReference type="Proteomes" id="UP000181997">
    <property type="component" value="Unassembled WGS sequence"/>
</dbReference>
<keyword evidence="3" id="KW-0410">Iron transport</keyword>
<keyword evidence="5" id="KW-0547">Nucleotide-binding</keyword>
<keyword evidence="8" id="KW-0408">Iron</keyword>
<dbReference type="AlphaFoldDB" id="A0A0V8HBP9"/>
<evidence type="ECO:0000256" key="3">
    <source>
        <dbReference type="ARBA" id="ARBA00022496"/>
    </source>
</evidence>
<dbReference type="SMART" id="SM00382">
    <property type="entry name" value="AAA"/>
    <property type="match status" value="1"/>
</dbReference>
<protein>
    <submittedName>
        <fullName evidence="12">Iron(III) transport system ATP-binding protein</fullName>
    </submittedName>
</protein>
<dbReference type="OrthoDB" id="9790614at2"/>
<dbReference type="InterPro" id="IPR015853">
    <property type="entry name" value="ABC_transpr_FbpC"/>
</dbReference>
<dbReference type="InterPro" id="IPR017871">
    <property type="entry name" value="ABC_transporter-like_CS"/>
</dbReference>
<dbReference type="InterPro" id="IPR027417">
    <property type="entry name" value="P-loop_NTPase"/>
</dbReference>
<keyword evidence="10" id="KW-0472">Membrane</keyword>
<dbReference type="CDD" id="cd03259">
    <property type="entry name" value="ABC_Carb_Solutes_like"/>
    <property type="match status" value="1"/>
</dbReference>
<keyword evidence="4" id="KW-0997">Cell inner membrane</keyword>
<dbReference type="Gene3D" id="3.40.50.300">
    <property type="entry name" value="P-loop containing nucleotide triphosphate hydrolases"/>
    <property type="match status" value="1"/>
</dbReference>
<accession>A0A0V8HBP9</accession>
<gene>
    <name evidence="12" type="ORF">GA0061094_3758</name>
</gene>
<dbReference type="PROSITE" id="PS50893">
    <property type="entry name" value="ABC_TRANSPORTER_2"/>
    <property type="match status" value="1"/>
</dbReference>